<keyword evidence="2" id="KW-1185">Reference proteome</keyword>
<accession>A0ABV6CCS2</accession>
<comment type="caution">
    <text evidence="1">The sequence shown here is derived from an EMBL/GenBank/DDBJ whole genome shotgun (WGS) entry which is preliminary data.</text>
</comment>
<proteinExistence type="predicted"/>
<organism evidence="1 2">
    <name type="scientific">Thorsellia kenyensis</name>
    <dbReference type="NCBI Taxonomy" id="1549888"/>
    <lineage>
        <taxon>Bacteria</taxon>
        <taxon>Pseudomonadati</taxon>
        <taxon>Pseudomonadota</taxon>
        <taxon>Gammaproteobacteria</taxon>
        <taxon>Enterobacterales</taxon>
        <taxon>Thorselliaceae</taxon>
        <taxon>Thorsellia</taxon>
    </lineage>
</organism>
<name>A0ABV6CCS2_9GAMM</name>
<protein>
    <submittedName>
        <fullName evidence="1">Uncharacterized protein</fullName>
    </submittedName>
</protein>
<sequence>MFKTKKTAKRYSFRAKRMAKRYSMLSFSLLIIATISVEANFDKEYDIKSQATGPLLGHAPGIRTALSVNNLEGSLRVCSKAKVNYQILDLDGDWDRPFMEENREGTQTSIVWWFQLPNSNEKIQVLKSSLGIDPNSRTDQTQIQIPSHIKDAITGNIYPTEGGKLWYQIKPYTALETTPDTSTDFIEAVDVTKAYYLRMAENPGYIDIQEKHEMPINFIQLPFVVPNPNPLSEGIPVVGLVLPSEYSFINSPIIGKANENDCYVDEVFTANITDNQGNLIEDFFVVNGHYQAEVKLNGKNILDTQLIERQIVWHLFSPVEGSSCDINNEEDRKNSECFVSHIYTGDDKNEDGTYRVLHHFNEIGELTYSEFFTQRTNKDAAELIQQTEPNFSEQGFFVGISLINKE</sequence>
<evidence type="ECO:0000313" key="1">
    <source>
        <dbReference type="EMBL" id="MFC0180787.1"/>
    </source>
</evidence>
<dbReference type="Proteomes" id="UP001589758">
    <property type="component" value="Unassembled WGS sequence"/>
</dbReference>
<dbReference type="RefSeq" id="WP_385877946.1">
    <property type="nucleotide sequence ID" value="NZ_JBHLXE010000108.1"/>
</dbReference>
<evidence type="ECO:0000313" key="2">
    <source>
        <dbReference type="Proteomes" id="UP001589758"/>
    </source>
</evidence>
<gene>
    <name evidence="1" type="ORF">ACFFIT_11960</name>
</gene>
<dbReference type="EMBL" id="JBHLXE010000108">
    <property type="protein sequence ID" value="MFC0180787.1"/>
    <property type="molecule type" value="Genomic_DNA"/>
</dbReference>
<reference evidence="1 2" key="1">
    <citation type="submission" date="2024-09" db="EMBL/GenBank/DDBJ databases">
        <authorList>
            <person name="Sun Q."/>
            <person name="Mori K."/>
        </authorList>
    </citation>
    <scope>NUCLEOTIDE SEQUENCE [LARGE SCALE GENOMIC DNA]</scope>
    <source>
        <strain evidence="1 2">CCM 8545</strain>
    </source>
</reference>